<feature type="transmembrane region" description="Helical" evidence="1">
    <location>
        <begin position="282"/>
        <end position="304"/>
    </location>
</feature>
<comment type="caution">
    <text evidence="2">The sequence shown here is derived from an EMBL/GenBank/DDBJ whole genome shotgun (WGS) entry which is preliminary data.</text>
</comment>
<keyword evidence="1" id="KW-0812">Transmembrane</keyword>
<dbReference type="OrthoDB" id="68985at2759"/>
<dbReference type="AlphaFoldDB" id="A0A1V9ZE53"/>
<name>A0A1V9ZE53_ACHHY</name>
<feature type="transmembrane region" description="Helical" evidence="1">
    <location>
        <begin position="188"/>
        <end position="207"/>
    </location>
</feature>
<feature type="transmembrane region" description="Helical" evidence="1">
    <location>
        <begin position="331"/>
        <end position="351"/>
    </location>
</feature>
<dbReference type="Proteomes" id="UP000243579">
    <property type="component" value="Unassembled WGS sequence"/>
</dbReference>
<feature type="transmembrane region" description="Helical" evidence="1">
    <location>
        <begin position="130"/>
        <end position="152"/>
    </location>
</feature>
<proteinExistence type="predicted"/>
<protein>
    <recommendedName>
        <fullName evidence="4">Phosphatidate cytidylyltransferase</fullName>
    </recommendedName>
</protein>
<feature type="transmembrane region" description="Helical" evidence="1">
    <location>
        <begin position="251"/>
        <end position="275"/>
    </location>
</feature>
<keyword evidence="1" id="KW-1133">Transmembrane helix</keyword>
<sequence length="440" mass="47493">MRSVQDENEKAKPFYLIVPLTPTSDEPSTGRSQTVARTILSHCPKARLSALQLGVTLTFFLTFEASQTYLWDGSAPFFATTILLLCSYEFFWLAHHSTRALTAELDPDQPSDGSVRCGQVFADLFFGGRLHGLAATAAAFAGGVYYICSVYGIQALTSASGIEYHRTITALGTFAGVGSAYLSVFCPTWAAGLSLLCFGSFFVFVSIDAIAFQQSVLTHQFVIDSGELYAQGGSLVIALMLFRPVLPLVSLVLICHHLVGFMFVFGCCSAISGYIEHLDQDAAVNLLLGVLWVSIGASLTQFMWHRLVEKARQSWYGNVRLVPCLVDDSPLLYEVGLSSFGGMLGMLFASFYADIVGSWTAKLVYSGIAVALANFGRPFIAVIRTVGGDANVDDPHGLFGTHGGLLDGLQLFLPLIMAFSPYYRVHIGNHEVTPPGAVPA</sequence>
<evidence type="ECO:0000256" key="1">
    <source>
        <dbReference type="SAM" id="Phobius"/>
    </source>
</evidence>
<organism evidence="2 3">
    <name type="scientific">Achlya hypogyna</name>
    <name type="common">Oomycete</name>
    <name type="synonym">Protoachlya hypogyna</name>
    <dbReference type="NCBI Taxonomy" id="1202772"/>
    <lineage>
        <taxon>Eukaryota</taxon>
        <taxon>Sar</taxon>
        <taxon>Stramenopiles</taxon>
        <taxon>Oomycota</taxon>
        <taxon>Saprolegniomycetes</taxon>
        <taxon>Saprolegniales</taxon>
        <taxon>Achlyaceae</taxon>
        <taxon>Achlya</taxon>
    </lineage>
</organism>
<evidence type="ECO:0000313" key="3">
    <source>
        <dbReference type="Proteomes" id="UP000243579"/>
    </source>
</evidence>
<dbReference type="STRING" id="1202772.A0A1V9ZE53"/>
<evidence type="ECO:0000313" key="2">
    <source>
        <dbReference type="EMBL" id="OQR96276.1"/>
    </source>
</evidence>
<gene>
    <name evidence="2" type="ORF">ACHHYP_16281</name>
</gene>
<keyword evidence="3" id="KW-1185">Reference proteome</keyword>
<feature type="transmembrane region" description="Helical" evidence="1">
    <location>
        <begin position="403"/>
        <end position="423"/>
    </location>
</feature>
<dbReference type="EMBL" id="JNBR01000150">
    <property type="protein sequence ID" value="OQR96276.1"/>
    <property type="molecule type" value="Genomic_DNA"/>
</dbReference>
<evidence type="ECO:0008006" key="4">
    <source>
        <dbReference type="Google" id="ProtNLM"/>
    </source>
</evidence>
<feature type="transmembrane region" description="Helical" evidence="1">
    <location>
        <begin position="75"/>
        <end position="94"/>
    </location>
</feature>
<feature type="transmembrane region" description="Helical" evidence="1">
    <location>
        <begin position="164"/>
        <end position="182"/>
    </location>
</feature>
<feature type="transmembrane region" description="Helical" evidence="1">
    <location>
        <begin position="363"/>
        <end position="383"/>
    </location>
</feature>
<keyword evidence="1" id="KW-0472">Membrane</keyword>
<accession>A0A1V9ZE53</accession>
<feature type="transmembrane region" description="Helical" evidence="1">
    <location>
        <begin position="46"/>
        <end position="63"/>
    </location>
</feature>
<reference evidence="2 3" key="1">
    <citation type="journal article" date="2014" name="Genome Biol. Evol.">
        <title>The secreted proteins of Achlya hypogyna and Thraustotheca clavata identify the ancestral oomycete secretome and reveal gene acquisitions by horizontal gene transfer.</title>
        <authorList>
            <person name="Misner I."/>
            <person name="Blouin N."/>
            <person name="Leonard G."/>
            <person name="Richards T.A."/>
            <person name="Lane C.E."/>
        </authorList>
    </citation>
    <scope>NUCLEOTIDE SEQUENCE [LARGE SCALE GENOMIC DNA]</scope>
    <source>
        <strain evidence="2 3">ATCC 48635</strain>
    </source>
</reference>